<dbReference type="GO" id="GO:0016020">
    <property type="term" value="C:membrane"/>
    <property type="evidence" value="ECO:0007669"/>
    <property type="project" value="UniProtKB-SubCell"/>
</dbReference>
<reference evidence="7 8" key="1">
    <citation type="submission" date="2019-06" db="EMBL/GenBank/DDBJ databases">
        <title>Echinicola alkalisoli sp. nov. isolated from saline soil.</title>
        <authorList>
            <person name="Sun J.-Q."/>
            <person name="Xu L."/>
        </authorList>
    </citation>
    <scope>NUCLEOTIDE SEQUENCE [LARGE SCALE GENOMIC DNA]</scope>
    <source>
        <strain evidence="7 8">LN3S3</strain>
    </source>
</reference>
<evidence type="ECO:0000256" key="4">
    <source>
        <dbReference type="ARBA" id="ARBA00022989"/>
    </source>
</evidence>
<dbReference type="InterPro" id="IPR000612">
    <property type="entry name" value="PMP3"/>
</dbReference>
<dbReference type="Proteomes" id="UP000316614">
    <property type="component" value="Chromosome"/>
</dbReference>
<feature type="transmembrane region" description="Helical" evidence="6">
    <location>
        <begin position="7"/>
        <end position="24"/>
    </location>
</feature>
<evidence type="ECO:0000256" key="5">
    <source>
        <dbReference type="ARBA" id="ARBA00023136"/>
    </source>
</evidence>
<evidence type="ECO:0000256" key="1">
    <source>
        <dbReference type="ARBA" id="ARBA00004370"/>
    </source>
</evidence>
<dbReference type="KEGG" id="echi:FKX85_07460"/>
<name>A0A514CGI6_9BACT</name>
<gene>
    <name evidence="7" type="ORF">FKX85_07460</name>
</gene>
<keyword evidence="4 6" id="KW-1133">Transmembrane helix</keyword>
<sequence>MTNIIRIILAVILPPLGVFFTVGLGKSFWINVLLTLLGFIPGIIHAIWIIAKQSE</sequence>
<dbReference type="RefSeq" id="WP_141614133.1">
    <property type="nucleotide sequence ID" value="NZ_CP041253.1"/>
</dbReference>
<dbReference type="Pfam" id="PF01679">
    <property type="entry name" value="Pmp3"/>
    <property type="match status" value="1"/>
</dbReference>
<comment type="subcellular location">
    <subcellularLocation>
        <location evidence="1">Membrane</location>
    </subcellularLocation>
</comment>
<evidence type="ECO:0000256" key="3">
    <source>
        <dbReference type="ARBA" id="ARBA00022692"/>
    </source>
</evidence>
<organism evidence="7 8">
    <name type="scientific">Echinicola soli</name>
    <dbReference type="NCBI Taxonomy" id="2591634"/>
    <lineage>
        <taxon>Bacteria</taxon>
        <taxon>Pseudomonadati</taxon>
        <taxon>Bacteroidota</taxon>
        <taxon>Cytophagia</taxon>
        <taxon>Cytophagales</taxon>
        <taxon>Cyclobacteriaceae</taxon>
        <taxon>Echinicola</taxon>
    </lineage>
</organism>
<dbReference type="PROSITE" id="PS01309">
    <property type="entry name" value="UPF0057"/>
    <property type="match status" value="1"/>
</dbReference>
<dbReference type="PANTHER" id="PTHR21659">
    <property type="entry name" value="HYDROPHOBIC PROTEIN RCI2 LOW TEMPERATURE AND SALT RESPONSIVE PROTEIN LTI6 -RELATED"/>
    <property type="match status" value="1"/>
</dbReference>
<evidence type="ECO:0000256" key="2">
    <source>
        <dbReference type="ARBA" id="ARBA00009530"/>
    </source>
</evidence>
<feature type="transmembrane region" description="Helical" evidence="6">
    <location>
        <begin position="30"/>
        <end position="51"/>
    </location>
</feature>
<dbReference type="PANTHER" id="PTHR21659:SF42">
    <property type="entry name" value="UPF0057 MEMBRANE PROTEIN ZK632.10-RELATED"/>
    <property type="match status" value="1"/>
</dbReference>
<keyword evidence="5 6" id="KW-0472">Membrane</keyword>
<dbReference type="AlphaFoldDB" id="A0A514CGI6"/>
<proteinExistence type="inferred from homology"/>
<dbReference type="OrthoDB" id="2692128at2"/>
<evidence type="ECO:0000313" key="8">
    <source>
        <dbReference type="Proteomes" id="UP000316614"/>
    </source>
</evidence>
<comment type="similarity">
    <text evidence="2">Belongs to the UPF0057 (PMP3) family.</text>
</comment>
<keyword evidence="3 6" id="KW-0812">Transmembrane</keyword>
<accession>A0A514CGI6</accession>
<keyword evidence="8" id="KW-1185">Reference proteome</keyword>
<evidence type="ECO:0000256" key="6">
    <source>
        <dbReference type="SAM" id="Phobius"/>
    </source>
</evidence>
<evidence type="ECO:0000313" key="7">
    <source>
        <dbReference type="EMBL" id="QDH78880.1"/>
    </source>
</evidence>
<dbReference type="EMBL" id="CP041253">
    <property type="protein sequence ID" value="QDH78880.1"/>
    <property type="molecule type" value="Genomic_DNA"/>
</dbReference>
<protein>
    <submittedName>
        <fullName evidence="7">YqaE/Pmp3 family membrane protein</fullName>
    </submittedName>
</protein>